<dbReference type="Pfam" id="PF02515">
    <property type="entry name" value="CoA_transf_3"/>
    <property type="match status" value="1"/>
</dbReference>
<evidence type="ECO:0000313" key="5">
    <source>
        <dbReference type="Proteomes" id="UP001152799"/>
    </source>
</evidence>
<evidence type="ECO:0000256" key="3">
    <source>
        <dbReference type="SAM" id="MobiDB-lite"/>
    </source>
</evidence>
<dbReference type="InterPro" id="IPR011107">
    <property type="entry name" value="PPI_Ypi1"/>
</dbReference>
<dbReference type="Proteomes" id="UP001152799">
    <property type="component" value="Chromosome 4"/>
</dbReference>
<dbReference type="SUPFAM" id="SSF89796">
    <property type="entry name" value="CoA-transferase family III (CaiB/BaiF)"/>
    <property type="match status" value="1"/>
</dbReference>
<accession>A0A9N9QJC8</accession>
<gene>
    <name evidence="4" type="ORF">CEUTPL_LOCUS8188</name>
</gene>
<keyword evidence="5" id="KW-1185">Reference proteome</keyword>
<comment type="similarity">
    <text evidence="1">Belongs to the CoA-transferase III family.</text>
</comment>
<dbReference type="Gene3D" id="3.40.50.10540">
    <property type="entry name" value="Crotonobetainyl-coa:carnitine coa-transferase, domain 1"/>
    <property type="match status" value="1"/>
</dbReference>
<feature type="compositionally biased region" description="Polar residues" evidence="3">
    <location>
        <begin position="527"/>
        <end position="539"/>
    </location>
</feature>
<dbReference type="AlphaFoldDB" id="A0A9N9QJC8"/>
<dbReference type="EMBL" id="OU892280">
    <property type="protein sequence ID" value="CAG9767628.1"/>
    <property type="molecule type" value="Genomic_DNA"/>
</dbReference>
<reference evidence="4" key="1">
    <citation type="submission" date="2022-01" db="EMBL/GenBank/DDBJ databases">
        <authorList>
            <person name="King R."/>
        </authorList>
    </citation>
    <scope>NUCLEOTIDE SEQUENCE</scope>
</reference>
<feature type="compositionally biased region" description="Basic and acidic residues" evidence="3">
    <location>
        <begin position="494"/>
        <end position="508"/>
    </location>
</feature>
<dbReference type="Pfam" id="PF07491">
    <property type="entry name" value="PPI_Ypi1"/>
    <property type="match status" value="1"/>
</dbReference>
<dbReference type="GO" id="GO:0004865">
    <property type="term" value="F:protein serine/threonine phosphatase inhibitor activity"/>
    <property type="evidence" value="ECO:0007669"/>
    <property type="project" value="InterPro"/>
</dbReference>
<feature type="region of interest" description="Disordered" evidence="3">
    <location>
        <begin position="411"/>
        <end position="433"/>
    </location>
</feature>
<proteinExistence type="inferred from homology"/>
<sequence>MSDSVPSPQQADASTSSQTLVETADEQIMFSSTTLCIFRFVGRSINKSITRSLHASPLEGIRILDMTRIVAGPHCTMVLGDLGAEVIKIEKPGSGDEARLYGPPFINDTKDSAYFVALNRNKKSICINTQSKEGREIIYSLAKMSDVLVENFVPGKLDKLQLGYSDLKKIAPQLIYCSITGFGPEGPYRTRPGYDLIASSIGGLVHITGPQDGEPCKVGVAMVDLATGLYAHGAILAALIKRSKTGKGQKIDCNLLSTQLATLINIGSNYLNAGEEAVRWGTAHPSIVPYQAFPTKDGYYTIGAGSDKQFLEFCNLIDHANLASNEKFLSNKERVQNRQELIEVLTKIIVKKTNEEWQAIFANSSFPNGPVNNLEAAFDDPHVKHIDIVKTLDYAEGKIKLVGPAVTYSQGGNEIRSPPPTLGQHTNEVLSNDHAVPRVTVKLKKPKTDRKVQWSTETVDNENMGKKKSKCCCIFNKPLKFGESSSDSSDDECEHCQGHVDKKKKSDSLEASEDNCSRTESVIEEPPSSSGEPTHTTSE</sequence>
<feature type="region of interest" description="Disordered" evidence="3">
    <location>
        <begin position="483"/>
        <end position="539"/>
    </location>
</feature>
<dbReference type="PANTHER" id="PTHR48207:SF3">
    <property type="entry name" value="SUCCINATE--HYDROXYMETHYLGLUTARATE COA-TRANSFERASE"/>
    <property type="match status" value="1"/>
</dbReference>
<dbReference type="GO" id="GO:0005739">
    <property type="term" value="C:mitochondrion"/>
    <property type="evidence" value="ECO:0007669"/>
    <property type="project" value="TreeGrafter"/>
</dbReference>
<dbReference type="GO" id="GO:0047369">
    <property type="term" value="F:succinate-hydroxymethylglutarate CoA-transferase activity"/>
    <property type="evidence" value="ECO:0007669"/>
    <property type="project" value="TreeGrafter"/>
</dbReference>
<evidence type="ECO:0000313" key="4">
    <source>
        <dbReference type="EMBL" id="CAG9767628.1"/>
    </source>
</evidence>
<name>A0A9N9QJC8_9CUCU</name>
<evidence type="ECO:0000256" key="1">
    <source>
        <dbReference type="ARBA" id="ARBA00008383"/>
    </source>
</evidence>
<dbReference type="OrthoDB" id="5863171at2759"/>
<organism evidence="4 5">
    <name type="scientific">Ceutorhynchus assimilis</name>
    <name type="common">cabbage seed weevil</name>
    <dbReference type="NCBI Taxonomy" id="467358"/>
    <lineage>
        <taxon>Eukaryota</taxon>
        <taxon>Metazoa</taxon>
        <taxon>Ecdysozoa</taxon>
        <taxon>Arthropoda</taxon>
        <taxon>Hexapoda</taxon>
        <taxon>Insecta</taxon>
        <taxon>Pterygota</taxon>
        <taxon>Neoptera</taxon>
        <taxon>Endopterygota</taxon>
        <taxon>Coleoptera</taxon>
        <taxon>Polyphaga</taxon>
        <taxon>Cucujiformia</taxon>
        <taxon>Curculionidae</taxon>
        <taxon>Ceutorhynchinae</taxon>
        <taxon>Ceutorhynchus</taxon>
    </lineage>
</organism>
<dbReference type="InterPro" id="IPR044855">
    <property type="entry name" value="CoA-Trfase_III_dom3_sf"/>
</dbReference>
<dbReference type="InterPro" id="IPR003673">
    <property type="entry name" value="CoA-Trfase_fam_III"/>
</dbReference>
<dbReference type="PANTHER" id="PTHR48207">
    <property type="entry name" value="SUCCINATE--HYDROXYMETHYLGLUTARATE COA-TRANSFERASE"/>
    <property type="match status" value="1"/>
</dbReference>
<evidence type="ECO:0000256" key="2">
    <source>
        <dbReference type="ARBA" id="ARBA00022679"/>
    </source>
</evidence>
<dbReference type="InterPro" id="IPR023606">
    <property type="entry name" value="CoA-Trfase_III_dom_1_sf"/>
</dbReference>
<keyword evidence="2" id="KW-0808">Transferase</keyword>
<protein>
    <recommendedName>
        <fullName evidence="6">L-carnitine dehydratase/alpha-methylacyl-coa racemase</fullName>
    </recommendedName>
</protein>
<dbReference type="InterPro" id="IPR050483">
    <property type="entry name" value="CoA-transferase_III_domain"/>
</dbReference>
<dbReference type="Gene3D" id="3.30.1540.10">
    <property type="entry name" value="formyl-coa transferase, domain 3"/>
    <property type="match status" value="1"/>
</dbReference>
<evidence type="ECO:0008006" key="6">
    <source>
        <dbReference type="Google" id="ProtNLM"/>
    </source>
</evidence>